<dbReference type="InterPro" id="IPR005085">
    <property type="entry name" value="CBM25"/>
</dbReference>
<dbReference type="InterPro" id="IPR013783">
    <property type="entry name" value="Ig-like_fold"/>
</dbReference>
<dbReference type="EMBL" id="CAADRN010000273">
    <property type="protein sequence ID" value="VFU16858.1"/>
    <property type="molecule type" value="Genomic_DNA"/>
</dbReference>
<proteinExistence type="predicted"/>
<organism evidence="2">
    <name type="scientific">anaerobic digester metagenome</name>
    <dbReference type="NCBI Taxonomy" id="1263854"/>
    <lineage>
        <taxon>unclassified sequences</taxon>
        <taxon>metagenomes</taxon>
        <taxon>ecological metagenomes</taxon>
    </lineage>
</organism>
<dbReference type="Pfam" id="PF16760">
    <property type="entry name" value="CBM53"/>
    <property type="match status" value="1"/>
</dbReference>
<dbReference type="GO" id="GO:2001070">
    <property type="term" value="F:starch binding"/>
    <property type="evidence" value="ECO:0007669"/>
    <property type="project" value="InterPro"/>
</dbReference>
<feature type="domain" description="Carbohydrate binding module family 25" evidence="1">
    <location>
        <begin position="36"/>
        <end position="119"/>
    </location>
</feature>
<gene>
    <name evidence="2" type="ORF">SCFA_3440002</name>
</gene>
<evidence type="ECO:0000259" key="1">
    <source>
        <dbReference type="SMART" id="SM01066"/>
    </source>
</evidence>
<dbReference type="AlphaFoldDB" id="A0A485M4D4"/>
<evidence type="ECO:0000313" key="2">
    <source>
        <dbReference type="EMBL" id="VFU16858.1"/>
    </source>
</evidence>
<reference evidence="2" key="1">
    <citation type="submission" date="2019-03" db="EMBL/GenBank/DDBJ databases">
        <authorList>
            <person name="Hao L."/>
        </authorList>
    </citation>
    <scope>NUCLEOTIDE SEQUENCE</scope>
</reference>
<dbReference type="SMART" id="SM01066">
    <property type="entry name" value="CBM_25"/>
    <property type="match status" value="1"/>
</dbReference>
<sequence>MANRSRFGDDHARLKAMHEAERPDGVVVDPVPITAGEEVTVLYKGALAREGQEQVYLHYGFGRHDNWRNISDLRMEKTGWGWVGSVVMPEYEGRFNMCFRDDAYNWDNNNRVDWSFQIHNGSQRY</sequence>
<name>A0A485M4D4_9ZZZZ</name>
<accession>A0A485M4D4</accession>
<dbReference type="Gene3D" id="2.60.40.10">
    <property type="entry name" value="Immunoglobulins"/>
    <property type="match status" value="1"/>
</dbReference>
<protein>
    <submittedName>
        <fullName evidence="2">Carbohydrate binding domain (Family 25)</fullName>
    </submittedName>
</protein>